<reference evidence="6" key="1">
    <citation type="journal article" date="2020" name="mSystems">
        <title>Genome- and Community-Level Interaction Insights into Carbon Utilization and Element Cycling Functions of Hydrothermarchaeota in Hydrothermal Sediment.</title>
        <authorList>
            <person name="Zhou Z."/>
            <person name="Liu Y."/>
            <person name="Xu W."/>
            <person name="Pan J."/>
            <person name="Luo Z.H."/>
            <person name="Li M."/>
        </authorList>
    </citation>
    <scope>NUCLEOTIDE SEQUENCE [LARGE SCALE GENOMIC DNA]</scope>
    <source>
        <strain evidence="6">SpSt-222</strain>
    </source>
</reference>
<evidence type="ECO:0000256" key="1">
    <source>
        <dbReference type="ARBA" id="ARBA00010062"/>
    </source>
</evidence>
<dbReference type="InterPro" id="IPR028081">
    <property type="entry name" value="Leu-bd"/>
</dbReference>
<feature type="signal peptide" evidence="4">
    <location>
        <begin position="1"/>
        <end position="22"/>
    </location>
</feature>
<evidence type="ECO:0000256" key="3">
    <source>
        <dbReference type="SAM" id="MobiDB-lite"/>
    </source>
</evidence>
<dbReference type="PANTHER" id="PTHR30483">
    <property type="entry name" value="LEUCINE-SPECIFIC-BINDING PROTEIN"/>
    <property type="match status" value="1"/>
</dbReference>
<feature type="domain" description="Leucine-binding protein" evidence="5">
    <location>
        <begin position="72"/>
        <end position="416"/>
    </location>
</feature>
<proteinExistence type="inferred from homology"/>
<comment type="caution">
    <text evidence="6">The sequence shown here is derived from an EMBL/GenBank/DDBJ whole genome shotgun (WGS) entry which is preliminary data.</text>
</comment>
<dbReference type="CDD" id="cd06338">
    <property type="entry name" value="PBP1_ABC_ligand_binding-like"/>
    <property type="match status" value="1"/>
</dbReference>
<dbReference type="PROSITE" id="PS51257">
    <property type="entry name" value="PROKAR_LIPOPROTEIN"/>
    <property type="match status" value="1"/>
</dbReference>
<dbReference type="InterPro" id="IPR028082">
    <property type="entry name" value="Peripla_BP_I"/>
</dbReference>
<dbReference type="Gene3D" id="3.40.50.2300">
    <property type="match status" value="2"/>
</dbReference>
<dbReference type="SUPFAM" id="SSF53822">
    <property type="entry name" value="Periplasmic binding protein-like I"/>
    <property type="match status" value="1"/>
</dbReference>
<evidence type="ECO:0000259" key="5">
    <source>
        <dbReference type="Pfam" id="PF13458"/>
    </source>
</evidence>
<dbReference type="EMBL" id="DSJL01000011">
    <property type="protein sequence ID" value="HEF65656.1"/>
    <property type="molecule type" value="Genomic_DNA"/>
</dbReference>
<dbReference type="InterPro" id="IPR051010">
    <property type="entry name" value="BCAA_transport"/>
</dbReference>
<dbReference type="Pfam" id="PF13458">
    <property type="entry name" value="Peripla_BP_6"/>
    <property type="match status" value="1"/>
</dbReference>
<dbReference type="InterPro" id="IPR006311">
    <property type="entry name" value="TAT_signal"/>
</dbReference>
<evidence type="ECO:0000313" key="6">
    <source>
        <dbReference type="EMBL" id="HEF65656.1"/>
    </source>
</evidence>
<feature type="chain" id="PRO_5043893474" evidence="4">
    <location>
        <begin position="23"/>
        <end position="448"/>
    </location>
</feature>
<keyword evidence="2 4" id="KW-0732">Signal</keyword>
<dbReference type="AlphaFoldDB" id="A0A7C1G5E2"/>
<dbReference type="PANTHER" id="PTHR30483:SF6">
    <property type="entry name" value="PERIPLASMIC BINDING PROTEIN OF ABC TRANSPORTER FOR NATURAL AMINO ACIDS"/>
    <property type="match status" value="1"/>
</dbReference>
<protein>
    <submittedName>
        <fullName evidence="6">Twin-arginine translocation pathway signal protein</fullName>
    </submittedName>
</protein>
<name>A0A7C1G5E2_THERO</name>
<feature type="region of interest" description="Disordered" evidence="3">
    <location>
        <begin position="28"/>
        <end position="61"/>
    </location>
</feature>
<evidence type="ECO:0000256" key="4">
    <source>
        <dbReference type="SAM" id="SignalP"/>
    </source>
</evidence>
<gene>
    <name evidence="6" type="ORF">ENP47_08680</name>
</gene>
<comment type="similarity">
    <text evidence="1">Belongs to the leucine-binding protein family.</text>
</comment>
<dbReference type="PROSITE" id="PS51318">
    <property type="entry name" value="TAT"/>
    <property type="match status" value="1"/>
</dbReference>
<feature type="compositionally biased region" description="Low complexity" evidence="3">
    <location>
        <begin position="41"/>
        <end position="61"/>
    </location>
</feature>
<evidence type="ECO:0000256" key="2">
    <source>
        <dbReference type="ARBA" id="ARBA00022729"/>
    </source>
</evidence>
<organism evidence="6">
    <name type="scientific">Thermomicrobium roseum</name>
    <dbReference type="NCBI Taxonomy" id="500"/>
    <lineage>
        <taxon>Bacteria</taxon>
        <taxon>Pseudomonadati</taxon>
        <taxon>Thermomicrobiota</taxon>
        <taxon>Thermomicrobia</taxon>
        <taxon>Thermomicrobiales</taxon>
        <taxon>Thermomicrobiaceae</taxon>
        <taxon>Thermomicrobium</taxon>
    </lineage>
</organism>
<sequence>MRISRRRFIVTAAALSASALLAACAGGQATPTQAPQPTPTTAPAGQQPSATPTPGTAAGATPTVVATQPTKTLRIGCAVSLSGVFAAGAQETIVNCYKLWQKDVNDAGGIQLSDGRYMVEIIWADDQSNPEECIRQVQRLITQEKVDLLIPPYSTGINHAVAPIFHQNGYPQPAVATWVTEEDQKRFPYFVSFLGRPEQYAEQGIVELLKYLNGQGKIGKRVAMPYVDAEFALDFVKPLRPALQAAGFEIVYDQGYPMEISDMQSIITEIMRLNPDAVVAISYPNDSMLYVPPMKVLGYNPPVFFAANGPNYFFFLGTYGEDAEGVMGLGGIDVRNKQIVDFYNRYKAMHGTEADRWGGHVYYTVGQVIQQALERVGKVDRKAIGDEILNGTFDTIMGPVKLTGNAFLGNWLIGQWQRQPDGKLEYVAIMPRDRAGAEPLVPKPKWKS</sequence>
<accession>A0A7C1G5E2</accession>